<sequence>MNFNFQVITQEEAEHNAYTWHYDGEYAFYDMEADQEDLEEFIDSKTRGDSIFSVKNGEELVAFFAVEKDDDTTINISLGLRPDLTGQGIGNAFLEASLRFVQTKHHPEKITLSVATFNQRAIKAYRNVGFKDRETFMQETNGSTYEFLRMEYFAEKI</sequence>
<gene>
    <name evidence="2" type="ORF">ACFSUN_13980</name>
</gene>
<feature type="domain" description="N-acetyltransferase" evidence="1">
    <location>
        <begin position="7"/>
        <end position="155"/>
    </location>
</feature>
<dbReference type="Proteomes" id="UP001597451">
    <property type="component" value="Unassembled WGS sequence"/>
</dbReference>
<dbReference type="Gene3D" id="3.40.630.30">
    <property type="match status" value="1"/>
</dbReference>
<dbReference type="EC" id="2.3.-.-" evidence="2"/>
<dbReference type="GO" id="GO:0016746">
    <property type="term" value="F:acyltransferase activity"/>
    <property type="evidence" value="ECO:0007669"/>
    <property type="project" value="UniProtKB-KW"/>
</dbReference>
<evidence type="ECO:0000313" key="2">
    <source>
        <dbReference type="EMBL" id="MFD2629893.1"/>
    </source>
</evidence>
<dbReference type="InterPro" id="IPR000182">
    <property type="entry name" value="GNAT_dom"/>
</dbReference>
<comment type="caution">
    <text evidence="2">The sequence shown here is derived from an EMBL/GenBank/DDBJ whole genome shotgun (WGS) entry which is preliminary data.</text>
</comment>
<keyword evidence="2" id="KW-0012">Acyltransferase</keyword>
<dbReference type="EMBL" id="JBHUMX010000041">
    <property type="protein sequence ID" value="MFD2629893.1"/>
    <property type="molecule type" value="Genomic_DNA"/>
</dbReference>
<evidence type="ECO:0000313" key="3">
    <source>
        <dbReference type="Proteomes" id="UP001597451"/>
    </source>
</evidence>
<protein>
    <submittedName>
        <fullName evidence="2">GNAT family N-acetyltransferase</fullName>
        <ecNumber evidence="2">2.3.-.-</ecNumber>
    </submittedName>
</protein>
<dbReference type="PROSITE" id="PS51186">
    <property type="entry name" value="GNAT"/>
    <property type="match status" value="1"/>
</dbReference>
<dbReference type="SUPFAM" id="SSF55729">
    <property type="entry name" value="Acyl-CoA N-acyltransferases (Nat)"/>
    <property type="match status" value="1"/>
</dbReference>
<reference evidence="3" key="1">
    <citation type="journal article" date="2019" name="Int. J. Syst. Evol. Microbiol.">
        <title>The Global Catalogue of Microorganisms (GCM) 10K type strain sequencing project: providing services to taxonomists for standard genome sequencing and annotation.</title>
        <authorList>
            <consortium name="The Broad Institute Genomics Platform"/>
            <consortium name="The Broad Institute Genome Sequencing Center for Infectious Disease"/>
            <person name="Wu L."/>
            <person name="Ma J."/>
        </authorList>
    </citation>
    <scope>NUCLEOTIDE SEQUENCE [LARGE SCALE GENOMIC DNA]</scope>
    <source>
        <strain evidence="3">TISTR 1858</strain>
    </source>
</reference>
<proteinExistence type="predicted"/>
<dbReference type="Pfam" id="PF00583">
    <property type="entry name" value="Acetyltransf_1"/>
    <property type="match status" value="1"/>
</dbReference>
<organism evidence="2 3">
    <name type="scientific">Oceanobacillus kapialis</name>
    <dbReference type="NCBI Taxonomy" id="481353"/>
    <lineage>
        <taxon>Bacteria</taxon>
        <taxon>Bacillati</taxon>
        <taxon>Bacillota</taxon>
        <taxon>Bacilli</taxon>
        <taxon>Bacillales</taxon>
        <taxon>Bacillaceae</taxon>
        <taxon>Oceanobacillus</taxon>
    </lineage>
</organism>
<dbReference type="PANTHER" id="PTHR43415">
    <property type="entry name" value="SPERMIDINE N(1)-ACETYLTRANSFERASE"/>
    <property type="match status" value="1"/>
</dbReference>
<dbReference type="PANTHER" id="PTHR43415:SF3">
    <property type="entry name" value="GNAT-FAMILY ACETYLTRANSFERASE"/>
    <property type="match status" value="1"/>
</dbReference>
<evidence type="ECO:0000259" key="1">
    <source>
        <dbReference type="PROSITE" id="PS51186"/>
    </source>
</evidence>
<keyword evidence="2" id="KW-0808">Transferase</keyword>
<dbReference type="RefSeq" id="WP_379562681.1">
    <property type="nucleotide sequence ID" value="NZ_JBHUMX010000041.1"/>
</dbReference>
<keyword evidence="3" id="KW-1185">Reference proteome</keyword>
<accession>A0ABW5Q2S0</accession>
<name>A0ABW5Q2S0_9BACI</name>
<dbReference type="InterPro" id="IPR016181">
    <property type="entry name" value="Acyl_CoA_acyltransferase"/>
</dbReference>